<keyword evidence="1" id="KW-0808">Transferase</keyword>
<dbReference type="SUPFAM" id="SSF53335">
    <property type="entry name" value="S-adenosyl-L-methionine-dependent methyltransferases"/>
    <property type="match status" value="1"/>
</dbReference>
<dbReference type="InterPro" id="IPR010719">
    <property type="entry name" value="MnmM_MeTrfase"/>
</dbReference>
<dbReference type="RefSeq" id="WP_120194381.1">
    <property type="nucleotide sequence ID" value="NZ_RAPK01000012.1"/>
</dbReference>
<sequence length="186" mass="20514">MKMPGVLPFGRLLLEKYLHKGAAAIDATAGKGADTLFLAERADLVYAFDIQKQAIDATAQRINQAGYTNVHLIHDSHEKILEWVPQEVINNTAAVVFNLGYLPSGDKSITTTTSSTIQTLENMLPSLPKECGILITAYPGHTEGAREQNAVDKYISALNQHSFHAAKYQFINQINHPPLVYALEKR</sequence>
<organism evidence="1 2">
    <name type="scientific">Sinobaca qinghaiensis</name>
    <dbReference type="NCBI Taxonomy" id="342944"/>
    <lineage>
        <taxon>Bacteria</taxon>
        <taxon>Bacillati</taxon>
        <taxon>Bacillota</taxon>
        <taxon>Bacilli</taxon>
        <taxon>Bacillales</taxon>
        <taxon>Sporolactobacillaceae</taxon>
        <taxon>Sinobaca</taxon>
    </lineage>
</organism>
<dbReference type="GO" id="GO:0008168">
    <property type="term" value="F:methyltransferase activity"/>
    <property type="evidence" value="ECO:0007669"/>
    <property type="project" value="UniProtKB-KW"/>
</dbReference>
<evidence type="ECO:0000313" key="1">
    <source>
        <dbReference type="EMBL" id="RKD68788.1"/>
    </source>
</evidence>
<keyword evidence="1" id="KW-0489">Methyltransferase</keyword>
<dbReference type="Pfam" id="PF06962">
    <property type="entry name" value="rRNA_methylase"/>
    <property type="match status" value="1"/>
</dbReference>
<dbReference type="Gene3D" id="3.40.50.150">
    <property type="entry name" value="Vaccinia Virus protein VP39"/>
    <property type="match status" value="1"/>
</dbReference>
<dbReference type="PANTHER" id="PTHR35276:SF1">
    <property type="entry name" value="TRNA (MNM(5)S(2)U34)-METHYLTRANSFERASE, CHLOROPLASTIC"/>
    <property type="match status" value="1"/>
</dbReference>
<protein>
    <submittedName>
        <fullName evidence="1">Putative rRNA methylase</fullName>
    </submittedName>
</protein>
<keyword evidence="2" id="KW-1185">Reference proteome</keyword>
<evidence type="ECO:0000313" key="2">
    <source>
        <dbReference type="Proteomes" id="UP000285120"/>
    </source>
</evidence>
<accession>A0A419UW42</accession>
<reference evidence="1 2" key="1">
    <citation type="submission" date="2018-09" db="EMBL/GenBank/DDBJ databases">
        <title>Genomic Encyclopedia of Archaeal and Bacterial Type Strains, Phase II (KMG-II): from individual species to whole genera.</title>
        <authorList>
            <person name="Goeker M."/>
        </authorList>
    </citation>
    <scope>NUCLEOTIDE SEQUENCE [LARGE SCALE GENOMIC DNA]</scope>
    <source>
        <strain evidence="1 2">DSM 17008</strain>
    </source>
</reference>
<dbReference type="InterPro" id="IPR029063">
    <property type="entry name" value="SAM-dependent_MTases_sf"/>
</dbReference>
<dbReference type="PANTHER" id="PTHR35276">
    <property type="entry name" value="S-ADENOSYL-L-METHIONINE-DEPENDENT METHYLTRANSFERASES SUPERFAMILY PROTEIN"/>
    <property type="match status" value="1"/>
</dbReference>
<dbReference type="GO" id="GO:0032259">
    <property type="term" value="P:methylation"/>
    <property type="evidence" value="ECO:0007669"/>
    <property type="project" value="UniProtKB-KW"/>
</dbReference>
<comment type="caution">
    <text evidence="1">The sequence shown here is derived from an EMBL/GenBank/DDBJ whole genome shotgun (WGS) entry which is preliminary data.</text>
</comment>
<proteinExistence type="predicted"/>
<gene>
    <name evidence="1" type="ORF">ATL39_3250</name>
</gene>
<name>A0A419UW42_9BACL</name>
<dbReference type="Proteomes" id="UP000285120">
    <property type="component" value="Unassembled WGS sequence"/>
</dbReference>
<dbReference type="OrthoDB" id="9792989at2"/>
<dbReference type="EMBL" id="RAPK01000012">
    <property type="protein sequence ID" value="RKD68788.1"/>
    <property type="molecule type" value="Genomic_DNA"/>
</dbReference>
<dbReference type="AlphaFoldDB" id="A0A419UW42"/>